<proteinExistence type="predicted"/>
<protein>
    <submittedName>
        <fullName evidence="1">DUF3732 domain-containing protein</fullName>
    </submittedName>
</protein>
<organism evidence="1 2">
    <name type="scientific">Saccharibacillus sacchari</name>
    <dbReference type="NCBI Taxonomy" id="456493"/>
    <lineage>
        <taxon>Bacteria</taxon>
        <taxon>Bacillati</taxon>
        <taxon>Bacillota</taxon>
        <taxon>Bacilli</taxon>
        <taxon>Bacillales</taxon>
        <taxon>Paenibacillaceae</taxon>
        <taxon>Saccharibacillus</taxon>
    </lineage>
</organism>
<evidence type="ECO:0000313" key="1">
    <source>
        <dbReference type="EMBL" id="MEJ8303931.1"/>
    </source>
</evidence>
<comment type="caution">
    <text evidence="1">The sequence shown here is derived from an EMBL/GenBank/DDBJ whole genome shotgun (WGS) entry which is preliminary data.</text>
</comment>
<dbReference type="Proteomes" id="UP001380953">
    <property type="component" value="Unassembled WGS sequence"/>
</dbReference>
<keyword evidence="2" id="KW-1185">Reference proteome</keyword>
<name>A0ACC6PAH3_9BACL</name>
<feature type="non-terminal residue" evidence="1">
    <location>
        <position position="1"/>
    </location>
</feature>
<accession>A0ACC6PAH3</accession>
<dbReference type="EMBL" id="JBBKAR010000028">
    <property type="protein sequence ID" value="MEJ8303931.1"/>
    <property type="molecule type" value="Genomic_DNA"/>
</dbReference>
<gene>
    <name evidence="1" type="ORF">WKI47_08440</name>
</gene>
<evidence type="ECO:0000313" key="2">
    <source>
        <dbReference type="Proteomes" id="UP001380953"/>
    </source>
</evidence>
<reference evidence="1" key="1">
    <citation type="submission" date="2024-03" db="EMBL/GenBank/DDBJ databases">
        <title>Whole genome sequecning of epiphytes from Marcgravia umbellata leaves.</title>
        <authorList>
            <person name="Kumar G."/>
            <person name="Savka M.A."/>
        </authorList>
    </citation>
    <scope>NUCLEOTIDE SEQUENCE</scope>
    <source>
        <strain evidence="1">RIT_BL5</strain>
    </source>
</reference>
<sequence length="430" mass="50482">QLSNSKTKESIKEDFMPKLKNYFSLIGKKLDENISLSEMVSISKSLPILTEESYISDQIVIRHEELKKEIEKFRAQEQLLKNRLFKIEEASKNSNEYIFSLHKLEERSKLSLKSTQDYNCPLCGTECKDIHQIAEDIQEANTWLAQESDLIVSSTEHFSEENRKLTSEKDRIVREIKKRWAELRNIEKNYLSQNKQHNLEKQIMRSKIEIEFFLSNMDKKNHRDLDIELLEVQKKINECNAILGEFNLEVEIKIAVQQINKNMNLLKPRLDFEEEFEGYRLNFNVNEFEISLVSEDGEKVSLSEMGSGANWVSCHIALFLSLLRYFSSKKKKSPIPLIMFFDQPSQVYFPQDDTEDSKRLGNELEKDKQAVTNMYRVMFEEIEDIQKETGINPQLIVVDHVSANTMLNETDQRRFKESVREVWRNGSALI</sequence>